<evidence type="ECO:0000256" key="1">
    <source>
        <dbReference type="SAM" id="MobiDB-lite"/>
    </source>
</evidence>
<evidence type="ECO:0000313" key="3">
    <source>
        <dbReference type="Proteomes" id="UP000256964"/>
    </source>
</evidence>
<evidence type="ECO:0000313" key="2">
    <source>
        <dbReference type="EMBL" id="RDX43308.1"/>
    </source>
</evidence>
<sequence length="138" mass="15895">MPNNSRTVTGTQYLIAASIFATSNRARCPVTYGELFDMLRTMEFRAHATRPGAVCPPPRFARRPQGKRVLVFKPVHRTMDDEMTYLEQAQMKRRLRGRYGMKIDDFVVPPFIEWVDPADQQNPVPIPDNPPTVTNRFD</sequence>
<organism evidence="2 3">
    <name type="scientific">Lentinus brumalis</name>
    <dbReference type="NCBI Taxonomy" id="2498619"/>
    <lineage>
        <taxon>Eukaryota</taxon>
        <taxon>Fungi</taxon>
        <taxon>Dikarya</taxon>
        <taxon>Basidiomycota</taxon>
        <taxon>Agaricomycotina</taxon>
        <taxon>Agaricomycetes</taxon>
        <taxon>Polyporales</taxon>
        <taxon>Polyporaceae</taxon>
        <taxon>Lentinus</taxon>
    </lineage>
</organism>
<dbReference type="EMBL" id="KZ857467">
    <property type="protein sequence ID" value="RDX43308.1"/>
    <property type="molecule type" value="Genomic_DNA"/>
</dbReference>
<protein>
    <submittedName>
        <fullName evidence="2">Uncharacterized protein</fullName>
    </submittedName>
</protein>
<reference evidence="2 3" key="1">
    <citation type="journal article" date="2018" name="Biotechnol. Biofuels">
        <title>Integrative visual omics of the white-rot fungus Polyporus brumalis exposes the biotechnological potential of its oxidative enzymes for delignifying raw plant biomass.</title>
        <authorList>
            <person name="Miyauchi S."/>
            <person name="Rancon A."/>
            <person name="Drula E."/>
            <person name="Hage H."/>
            <person name="Chaduli D."/>
            <person name="Favel A."/>
            <person name="Grisel S."/>
            <person name="Henrissat B."/>
            <person name="Herpoel-Gimbert I."/>
            <person name="Ruiz-Duenas F.J."/>
            <person name="Chevret D."/>
            <person name="Hainaut M."/>
            <person name="Lin J."/>
            <person name="Wang M."/>
            <person name="Pangilinan J."/>
            <person name="Lipzen A."/>
            <person name="Lesage-Meessen L."/>
            <person name="Navarro D."/>
            <person name="Riley R."/>
            <person name="Grigoriev I.V."/>
            <person name="Zhou S."/>
            <person name="Raouche S."/>
            <person name="Rosso M.N."/>
        </authorList>
    </citation>
    <scope>NUCLEOTIDE SEQUENCE [LARGE SCALE GENOMIC DNA]</scope>
    <source>
        <strain evidence="2 3">BRFM 1820</strain>
    </source>
</reference>
<accession>A0A371CSP7</accession>
<proteinExistence type="predicted"/>
<name>A0A371CSP7_9APHY</name>
<dbReference type="AlphaFoldDB" id="A0A371CSP7"/>
<keyword evidence="3" id="KW-1185">Reference proteome</keyword>
<gene>
    <name evidence="2" type="ORF">OH76DRAFT_1487999</name>
</gene>
<dbReference type="OrthoDB" id="2762184at2759"/>
<dbReference type="Proteomes" id="UP000256964">
    <property type="component" value="Unassembled WGS sequence"/>
</dbReference>
<feature type="region of interest" description="Disordered" evidence="1">
    <location>
        <begin position="118"/>
        <end position="138"/>
    </location>
</feature>